<gene>
    <name evidence="1" type="ORF">BKA67DRAFT_649703</name>
</gene>
<organism evidence="1 2">
    <name type="scientific">Truncatella angustata</name>
    <dbReference type="NCBI Taxonomy" id="152316"/>
    <lineage>
        <taxon>Eukaryota</taxon>
        <taxon>Fungi</taxon>
        <taxon>Dikarya</taxon>
        <taxon>Ascomycota</taxon>
        <taxon>Pezizomycotina</taxon>
        <taxon>Sordariomycetes</taxon>
        <taxon>Xylariomycetidae</taxon>
        <taxon>Amphisphaeriales</taxon>
        <taxon>Sporocadaceae</taxon>
        <taxon>Truncatella</taxon>
    </lineage>
</organism>
<dbReference type="InterPro" id="IPR021109">
    <property type="entry name" value="Peptidase_aspartic_dom_sf"/>
</dbReference>
<reference evidence="1" key="1">
    <citation type="journal article" date="2021" name="Nat. Commun.">
        <title>Genetic determinants of endophytism in the Arabidopsis root mycobiome.</title>
        <authorList>
            <person name="Mesny F."/>
            <person name="Miyauchi S."/>
            <person name="Thiergart T."/>
            <person name="Pickel B."/>
            <person name="Atanasova L."/>
            <person name="Karlsson M."/>
            <person name="Huettel B."/>
            <person name="Barry K.W."/>
            <person name="Haridas S."/>
            <person name="Chen C."/>
            <person name="Bauer D."/>
            <person name="Andreopoulos W."/>
            <person name="Pangilinan J."/>
            <person name="LaButti K."/>
            <person name="Riley R."/>
            <person name="Lipzen A."/>
            <person name="Clum A."/>
            <person name="Drula E."/>
            <person name="Henrissat B."/>
            <person name="Kohler A."/>
            <person name="Grigoriev I.V."/>
            <person name="Martin F.M."/>
            <person name="Hacquard S."/>
        </authorList>
    </citation>
    <scope>NUCLEOTIDE SEQUENCE</scope>
    <source>
        <strain evidence="1">MPI-SDFR-AT-0073</strain>
    </source>
</reference>
<name>A0A9P8UDR6_9PEZI</name>
<evidence type="ECO:0000313" key="2">
    <source>
        <dbReference type="Proteomes" id="UP000758603"/>
    </source>
</evidence>
<dbReference type="Proteomes" id="UP000758603">
    <property type="component" value="Unassembled WGS sequence"/>
</dbReference>
<accession>A0A9P8UDR6</accession>
<proteinExistence type="predicted"/>
<sequence>MCFMALSETSCCISSRLPLIWQPVYALWTTRQSRGDGPAALAALQFKGSYKILPNACPTLPDDNLHICSATTGTPPQSLTLRFTKEGAKIPVPKRAVKIFTQDHDPGIPVTGNFTFGVGLVMDSNAGIEEVAIGLLDLGDVRNLTASNYSTLPAAMARKAGTPDTPNAALFFGRIDTQKTMLGMPLTSLQTVSPSGSDNIPFSTDPLEIDIRLGFPTINLPSAIIHQIYGILEIRYPKTFDNAPWIPCDMASSKEANVDCRARGLGKGCSTYVICCDGG</sequence>
<protein>
    <submittedName>
        <fullName evidence="1">Uncharacterized protein</fullName>
    </submittedName>
</protein>
<dbReference type="AlphaFoldDB" id="A0A9P8UDR6"/>
<dbReference type="EMBL" id="JAGPXC010000008">
    <property type="protein sequence ID" value="KAH6648056.1"/>
    <property type="molecule type" value="Genomic_DNA"/>
</dbReference>
<dbReference type="GeneID" id="70134913"/>
<comment type="caution">
    <text evidence="1">The sequence shown here is derived from an EMBL/GenBank/DDBJ whole genome shotgun (WGS) entry which is preliminary data.</text>
</comment>
<dbReference type="SUPFAM" id="SSF50630">
    <property type="entry name" value="Acid proteases"/>
    <property type="match status" value="1"/>
</dbReference>
<evidence type="ECO:0000313" key="1">
    <source>
        <dbReference type="EMBL" id="KAH6648056.1"/>
    </source>
</evidence>
<keyword evidence="2" id="KW-1185">Reference proteome</keyword>
<dbReference type="RefSeq" id="XP_045954568.1">
    <property type="nucleotide sequence ID" value="XM_046106022.1"/>
</dbReference>